<evidence type="ECO:0000259" key="1">
    <source>
        <dbReference type="PROSITE" id="PS50943"/>
    </source>
</evidence>
<dbReference type="EMBL" id="JXQK01000062">
    <property type="protein sequence ID" value="KIP61821.1"/>
    <property type="molecule type" value="Genomic_DNA"/>
</dbReference>
<dbReference type="CDD" id="cd00093">
    <property type="entry name" value="HTH_XRE"/>
    <property type="match status" value="1"/>
</dbReference>
<organism evidence="2 3">
    <name type="scientific">Prevotella pectinovora</name>
    <dbReference type="NCBI Taxonomy" id="1602169"/>
    <lineage>
        <taxon>Bacteria</taxon>
        <taxon>Pseudomonadati</taxon>
        <taxon>Bacteroidota</taxon>
        <taxon>Bacteroidia</taxon>
        <taxon>Bacteroidales</taxon>
        <taxon>Prevotellaceae</taxon>
        <taxon>Prevotella</taxon>
    </lineage>
</organism>
<dbReference type="AlphaFoldDB" id="A0A0D0HBW9"/>
<dbReference type="Pfam" id="PF01381">
    <property type="entry name" value="HTH_3"/>
    <property type="match status" value="1"/>
</dbReference>
<accession>A0A0D0HBW9</accession>
<dbReference type="Gene3D" id="1.10.260.40">
    <property type="entry name" value="lambda repressor-like DNA-binding domains"/>
    <property type="match status" value="1"/>
</dbReference>
<dbReference type="SMART" id="SM00530">
    <property type="entry name" value="HTH_XRE"/>
    <property type="match status" value="1"/>
</dbReference>
<dbReference type="GO" id="GO:0003677">
    <property type="term" value="F:DNA binding"/>
    <property type="evidence" value="ECO:0007669"/>
    <property type="project" value="InterPro"/>
</dbReference>
<sequence length="67" mass="7411">MELNEVIKSRRKVLAISQLDLAEMADVSLATVKDIERGKGNPSLSTVNKLLGVLGLEMDFKIRKTIL</sequence>
<reference evidence="2 3" key="1">
    <citation type="submission" date="2015-01" db="EMBL/GenBank/DDBJ databases">
        <title>Comparative genomics of non-oral Prevotella species.</title>
        <authorList>
            <person name="Accetto T."/>
            <person name="Nograsek B."/>
            <person name="Avgustin G."/>
        </authorList>
    </citation>
    <scope>NUCLEOTIDE SEQUENCE [LARGE SCALE GENOMIC DNA]</scope>
    <source>
        <strain evidence="2 3">P5-119</strain>
    </source>
</reference>
<protein>
    <submittedName>
        <fullName evidence="2">Transcriptional regulator</fullName>
    </submittedName>
</protein>
<dbReference type="RefSeq" id="WP_042519534.1">
    <property type="nucleotide sequence ID" value="NZ_JXQK01000062.1"/>
</dbReference>
<dbReference type="SUPFAM" id="SSF47413">
    <property type="entry name" value="lambda repressor-like DNA-binding domains"/>
    <property type="match status" value="1"/>
</dbReference>
<dbReference type="STRING" id="1602171.ST44_08625"/>
<dbReference type="InterPro" id="IPR001387">
    <property type="entry name" value="Cro/C1-type_HTH"/>
</dbReference>
<dbReference type="InterPro" id="IPR010982">
    <property type="entry name" value="Lambda_DNA-bd_dom_sf"/>
</dbReference>
<comment type="caution">
    <text evidence="2">The sequence shown here is derived from an EMBL/GenBank/DDBJ whole genome shotgun (WGS) entry which is preliminary data.</text>
</comment>
<dbReference type="PROSITE" id="PS50943">
    <property type="entry name" value="HTH_CROC1"/>
    <property type="match status" value="1"/>
</dbReference>
<dbReference type="Proteomes" id="UP000032046">
    <property type="component" value="Unassembled WGS sequence"/>
</dbReference>
<feature type="domain" description="HTH cro/C1-type" evidence="1">
    <location>
        <begin position="7"/>
        <end position="61"/>
    </location>
</feature>
<evidence type="ECO:0000313" key="3">
    <source>
        <dbReference type="Proteomes" id="UP000032046"/>
    </source>
</evidence>
<evidence type="ECO:0000313" key="2">
    <source>
        <dbReference type="EMBL" id="KIP61821.1"/>
    </source>
</evidence>
<name>A0A0D0HBW9_9BACT</name>
<proteinExistence type="predicted"/>
<keyword evidence="3" id="KW-1185">Reference proteome</keyword>
<gene>
    <name evidence="2" type="ORF">ST44_08625</name>
</gene>